<protein>
    <submittedName>
        <fullName evidence="2">Uncharacterized protein</fullName>
    </submittedName>
</protein>
<organism evidence="2 3">
    <name type="scientific">Durusdinium trenchii</name>
    <dbReference type="NCBI Taxonomy" id="1381693"/>
    <lineage>
        <taxon>Eukaryota</taxon>
        <taxon>Sar</taxon>
        <taxon>Alveolata</taxon>
        <taxon>Dinophyceae</taxon>
        <taxon>Suessiales</taxon>
        <taxon>Symbiodiniaceae</taxon>
        <taxon>Durusdinium</taxon>
    </lineage>
</organism>
<proteinExistence type="predicted"/>
<accession>A0ABP0HLX3</accession>
<evidence type="ECO:0000256" key="1">
    <source>
        <dbReference type="SAM" id="MobiDB-lite"/>
    </source>
</evidence>
<name>A0ABP0HLX3_9DINO</name>
<dbReference type="EMBL" id="CAXAMM010001259">
    <property type="protein sequence ID" value="CAK8991216.1"/>
    <property type="molecule type" value="Genomic_DNA"/>
</dbReference>
<keyword evidence="3" id="KW-1185">Reference proteome</keyword>
<comment type="caution">
    <text evidence="2">The sequence shown here is derived from an EMBL/GenBank/DDBJ whole genome shotgun (WGS) entry which is preliminary data.</text>
</comment>
<gene>
    <name evidence="2" type="ORF">SCF082_LOCUS2566</name>
</gene>
<feature type="region of interest" description="Disordered" evidence="1">
    <location>
        <begin position="79"/>
        <end position="123"/>
    </location>
</feature>
<evidence type="ECO:0000313" key="2">
    <source>
        <dbReference type="EMBL" id="CAK8991216.1"/>
    </source>
</evidence>
<evidence type="ECO:0000313" key="3">
    <source>
        <dbReference type="Proteomes" id="UP001642464"/>
    </source>
</evidence>
<reference evidence="2 3" key="1">
    <citation type="submission" date="2024-02" db="EMBL/GenBank/DDBJ databases">
        <authorList>
            <person name="Chen Y."/>
            <person name="Shah S."/>
            <person name="Dougan E. K."/>
            <person name="Thang M."/>
            <person name="Chan C."/>
        </authorList>
    </citation>
    <scope>NUCLEOTIDE SEQUENCE [LARGE SCALE GENOMIC DNA]</scope>
</reference>
<sequence>MDDSPCKPHERRAAAARAERAAGQQRELQMLGLMAMEVRAVSAQLRHVGHSATTEAAVTNAREVHALLSQELFRLRRHEKDLSPKEEKQRRSLETDLPSTAGSARDSSRTGSGDTGLLSDGGISSLRRAEEVLETTQRETSQILQELRRESCCLREILQEILAMPEVEAIAPIPRDRGDPHTSRSESAPMLVETQKQRVARGRSHSVLDAARAPQISLLRSESHGSLTRSSVHRRLHRSWHNSLEMRCYLQDQLRLIQEADRELRRDAALRPFSIREVCPAQWALG</sequence>
<feature type="compositionally biased region" description="Basic and acidic residues" evidence="1">
    <location>
        <begin position="79"/>
        <end position="94"/>
    </location>
</feature>
<feature type="compositionally biased region" description="Low complexity" evidence="1">
    <location>
        <begin position="110"/>
        <end position="122"/>
    </location>
</feature>
<dbReference type="Proteomes" id="UP001642464">
    <property type="component" value="Unassembled WGS sequence"/>
</dbReference>